<dbReference type="Pfam" id="PF00583">
    <property type="entry name" value="Acetyltransf_1"/>
    <property type="match status" value="1"/>
</dbReference>
<keyword evidence="2 4" id="KW-0012">Acyltransferase</keyword>
<organism evidence="4 5">
    <name type="scientific">Thalassobacillus hwangdonensis</name>
    <dbReference type="NCBI Taxonomy" id="546108"/>
    <lineage>
        <taxon>Bacteria</taxon>
        <taxon>Bacillati</taxon>
        <taxon>Bacillota</taxon>
        <taxon>Bacilli</taxon>
        <taxon>Bacillales</taxon>
        <taxon>Bacillaceae</taxon>
        <taxon>Thalassobacillus</taxon>
    </lineage>
</organism>
<accession>A0ABW3L234</accession>
<dbReference type="EMBL" id="JBHTKL010000001">
    <property type="protein sequence ID" value="MFD1018639.1"/>
    <property type="molecule type" value="Genomic_DNA"/>
</dbReference>
<evidence type="ECO:0000256" key="1">
    <source>
        <dbReference type="ARBA" id="ARBA00022679"/>
    </source>
</evidence>
<dbReference type="SUPFAM" id="SSF55729">
    <property type="entry name" value="Acyl-CoA N-acyltransferases (Nat)"/>
    <property type="match status" value="1"/>
</dbReference>
<dbReference type="CDD" id="cd04301">
    <property type="entry name" value="NAT_SF"/>
    <property type="match status" value="1"/>
</dbReference>
<dbReference type="Gene3D" id="3.40.630.30">
    <property type="match status" value="1"/>
</dbReference>
<dbReference type="PROSITE" id="PS51186">
    <property type="entry name" value="GNAT"/>
    <property type="match status" value="1"/>
</dbReference>
<dbReference type="PANTHER" id="PTHR43877">
    <property type="entry name" value="AMINOALKYLPHOSPHONATE N-ACETYLTRANSFERASE-RELATED-RELATED"/>
    <property type="match status" value="1"/>
</dbReference>
<keyword evidence="5" id="KW-1185">Reference proteome</keyword>
<protein>
    <submittedName>
        <fullName evidence="4">GNAT family N-acetyltransferase</fullName>
        <ecNumber evidence="4">2.3.1.-</ecNumber>
    </submittedName>
</protein>
<keyword evidence="1 4" id="KW-0808">Transferase</keyword>
<proteinExistence type="predicted"/>
<dbReference type="InterPro" id="IPR000182">
    <property type="entry name" value="GNAT_dom"/>
</dbReference>
<evidence type="ECO:0000259" key="3">
    <source>
        <dbReference type="PROSITE" id="PS51186"/>
    </source>
</evidence>
<name>A0ABW3L234_9BACI</name>
<evidence type="ECO:0000256" key="2">
    <source>
        <dbReference type="ARBA" id="ARBA00023315"/>
    </source>
</evidence>
<evidence type="ECO:0000313" key="4">
    <source>
        <dbReference type="EMBL" id="MFD1018639.1"/>
    </source>
</evidence>
<dbReference type="GO" id="GO:0016746">
    <property type="term" value="F:acyltransferase activity"/>
    <property type="evidence" value="ECO:0007669"/>
    <property type="project" value="UniProtKB-KW"/>
</dbReference>
<dbReference type="InterPro" id="IPR050832">
    <property type="entry name" value="Bact_Acetyltransf"/>
</dbReference>
<sequence length="168" mass="19128">MITVKLANEKHVEGIVEVCTKANWATYGEIYTEAYIKRIIDEFYTNERVKKEVTHFSEEWGGYFVALENGEVIGAGGGGLIEPETAEVYVLYLHPDRRGEGVGTRLLEEITRQQRDAGAKEQWVSVQKGNEKGIPFYKARGFSFIEEVPGYGNSEAETYRSIRLRRKL</sequence>
<evidence type="ECO:0000313" key="5">
    <source>
        <dbReference type="Proteomes" id="UP001596990"/>
    </source>
</evidence>
<reference evidence="5" key="1">
    <citation type="journal article" date="2019" name="Int. J. Syst. Evol. Microbiol.">
        <title>The Global Catalogue of Microorganisms (GCM) 10K type strain sequencing project: providing services to taxonomists for standard genome sequencing and annotation.</title>
        <authorList>
            <consortium name="The Broad Institute Genomics Platform"/>
            <consortium name="The Broad Institute Genome Sequencing Center for Infectious Disease"/>
            <person name="Wu L."/>
            <person name="Ma J."/>
        </authorList>
    </citation>
    <scope>NUCLEOTIDE SEQUENCE [LARGE SCALE GENOMIC DNA]</scope>
    <source>
        <strain evidence="5">CCUG 56607</strain>
    </source>
</reference>
<dbReference type="InterPro" id="IPR016181">
    <property type="entry name" value="Acyl_CoA_acyltransferase"/>
</dbReference>
<dbReference type="Proteomes" id="UP001596990">
    <property type="component" value="Unassembled WGS sequence"/>
</dbReference>
<comment type="caution">
    <text evidence="4">The sequence shown here is derived from an EMBL/GenBank/DDBJ whole genome shotgun (WGS) entry which is preliminary data.</text>
</comment>
<dbReference type="EC" id="2.3.1.-" evidence="4"/>
<dbReference type="RefSeq" id="WP_386057290.1">
    <property type="nucleotide sequence ID" value="NZ_JBHTKL010000001.1"/>
</dbReference>
<feature type="domain" description="N-acetyltransferase" evidence="3">
    <location>
        <begin position="2"/>
        <end position="168"/>
    </location>
</feature>
<gene>
    <name evidence="4" type="ORF">ACFQ2J_05425</name>
</gene>